<keyword evidence="2 5" id="KW-0963">Cytoplasm</keyword>
<dbReference type="EMBL" id="CAJVPI010000014">
    <property type="protein sequence ID" value="CAG8455993.1"/>
    <property type="molecule type" value="Genomic_DNA"/>
</dbReference>
<dbReference type="InterPro" id="IPR027528">
    <property type="entry name" value="eIF3m"/>
</dbReference>
<dbReference type="GO" id="GO:0016282">
    <property type="term" value="C:eukaryotic 43S preinitiation complex"/>
    <property type="evidence" value="ECO:0007669"/>
    <property type="project" value="UniProtKB-UniRule"/>
</dbReference>
<comment type="similarity">
    <text evidence="1">Belongs to the CSN7/EIF3M family. CSN7 subfamily.</text>
</comment>
<dbReference type="PROSITE" id="PS50250">
    <property type="entry name" value="PCI"/>
    <property type="match status" value="1"/>
</dbReference>
<dbReference type="SUPFAM" id="SSF48371">
    <property type="entry name" value="ARM repeat"/>
    <property type="match status" value="1"/>
</dbReference>
<evidence type="ECO:0000313" key="7">
    <source>
        <dbReference type="EMBL" id="CAG8455993.1"/>
    </source>
</evidence>
<evidence type="ECO:0000259" key="6">
    <source>
        <dbReference type="PROSITE" id="PS50250"/>
    </source>
</evidence>
<keyword evidence="4 5" id="KW-0648">Protein biosynthesis</keyword>
<dbReference type="HAMAP" id="MF_03012">
    <property type="entry name" value="eIF3m"/>
    <property type="match status" value="1"/>
</dbReference>
<sequence>MEHVNTVFTEGPLEEQIRNFAVYLTKLKQEDGAFVTSINTLLDEKKHDQVFSTFASEASTLLDAPEKEFEPMYNLLIAILQSASPETRPTLVKTSIKALVDDVRDKTIAKLKVLQNFYNTLESTSPLRYDVFLAILTIAAKNDEIDTILPQLPRLDVWVKEWAITTQQERELYLIISDNLKEAGEAKKSYDFLLKYLATFNGSDDYKEAKMAATRALTEAIQLPEILNFESLVELDAVKTLKDEKLFELLKIFLGSTLKEYKTFTEQNPGLVEKLGLSNEDNIRKIRLLTLASISSGHVGVEISYGDIASALEIDESEVEMWTIDVIRAKLLEAKLNQVHRTILVNRSTYRTFTKDQWMQLADRLAGWQESLADILQVIANAKLIVQHANVNANIAASSPLVVAENNVNGQEESGQ</sequence>
<evidence type="ECO:0000256" key="4">
    <source>
        <dbReference type="ARBA" id="ARBA00022917"/>
    </source>
</evidence>
<dbReference type="GO" id="GO:0001732">
    <property type="term" value="P:formation of cytoplasmic translation initiation complex"/>
    <property type="evidence" value="ECO:0007669"/>
    <property type="project" value="UniProtKB-UniRule"/>
</dbReference>
<dbReference type="InterPro" id="IPR000717">
    <property type="entry name" value="PCI_dom"/>
</dbReference>
<dbReference type="AlphaFoldDB" id="A0A9N8VHJ0"/>
<dbReference type="SMART" id="SM00088">
    <property type="entry name" value="PINT"/>
    <property type="match status" value="1"/>
</dbReference>
<dbReference type="Pfam" id="PF01399">
    <property type="entry name" value="PCI"/>
    <property type="match status" value="1"/>
</dbReference>
<feature type="domain" description="PCI" evidence="6">
    <location>
        <begin position="185"/>
        <end position="350"/>
    </location>
</feature>
<proteinExistence type="inferred from homology"/>
<accession>A0A9N8VHJ0</accession>
<comment type="subcellular location">
    <subcellularLocation>
        <location evidence="5">Cytoplasm</location>
    </subcellularLocation>
</comment>
<dbReference type="GO" id="GO:0003743">
    <property type="term" value="F:translation initiation factor activity"/>
    <property type="evidence" value="ECO:0007669"/>
    <property type="project" value="UniProtKB-UniRule"/>
</dbReference>
<protein>
    <recommendedName>
        <fullName evidence="5">Eukaryotic translation initiation factor 3 subunit M</fullName>
        <shortName evidence="5">eIF3m</shortName>
    </recommendedName>
</protein>
<evidence type="ECO:0000256" key="3">
    <source>
        <dbReference type="ARBA" id="ARBA00022540"/>
    </source>
</evidence>
<comment type="function">
    <text evidence="5">Component of the eukaryotic translation initiation factor 3 (eIF-3) complex, which is involved in protein synthesis of a specialized repertoire of mRNAs and, together with other initiation factors, stimulates binding of mRNA and methionyl-tRNAi to the 40S ribosome. The eIF-3 complex specifically targets and initiates translation of a subset of mRNAs involved in cell proliferation.</text>
</comment>
<keyword evidence="8" id="KW-1185">Reference proteome</keyword>
<evidence type="ECO:0000256" key="5">
    <source>
        <dbReference type="HAMAP-Rule" id="MF_03012"/>
    </source>
</evidence>
<reference evidence="7" key="1">
    <citation type="submission" date="2021-06" db="EMBL/GenBank/DDBJ databases">
        <authorList>
            <person name="Kallberg Y."/>
            <person name="Tangrot J."/>
            <person name="Rosling A."/>
        </authorList>
    </citation>
    <scope>NUCLEOTIDE SEQUENCE</scope>
    <source>
        <strain evidence="7">BR232B</strain>
    </source>
</reference>
<dbReference type="InterPro" id="IPR016024">
    <property type="entry name" value="ARM-type_fold"/>
</dbReference>
<dbReference type="PANTHER" id="PTHR15350">
    <property type="entry name" value="COP9 SIGNALOSOME COMPLEX SUBUNIT 7/DENDRITIC CELL PROTEIN GA17"/>
    <property type="match status" value="1"/>
</dbReference>
<dbReference type="GO" id="GO:0033290">
    <property type="term" value="C:eukaryotic 48S preinitiation complex"/>
    <property type="evidence" value="ECO:0007669"/>
    <property type="project" value="UniProtKB-UniRule"/>
</dbReference>
<evidence type="ECO:0000256" key="2">
    <source>
        <dbReference type="ARBA" id="ARBA00022490"/>
    </source>
</evidence>
<dbReference type="PANTHER" id="PTHR15350:SF2">
    <property type="entry name" value="EUKARYOTIC TRANSLATION INITIATION FACTOR 3 SUBUNIT M"/>
    <property type="match status" value="1"/>
</dbReference>
<dbReference type="Pfam" id="PF18005">
    <property type="entry name" value="eIF3m_C_helix"/>
    <property type="match status" value="1"/>
</dbReference>
<dbReference type="InterPro" id="IPR045237">
    <property type="entry name" value="COPS7/eIF3m"/>
</dbReference>
<comment type="caution">
    <text evidence="7">The sequence shown here is derived from an EMBL/GenBank/DDBJ whole genome shotgun (WGS) entry which is preliminary data.</text>
</comment>
<dbReference type="GO" id="GO:0071541">
    <property type="term" value="C:eukaryotic translation initiation factor 3 complex, eIF3m"/>
    <property type="evidence" value="ECO:0007669"/>
    <property type="project" value="UniProtKB-UniRule"/>
</dbReference>
<dbReference type="Proteomes" id="UP000789739">
    <property type="component" value="Unassembled WGS sequence"/>
</dbReference>
<organism evidence="7 8">
    <name type="scientific">Paraglomus brasilianum</name>
    <dbReference type="NCBI Taxonomy" id="144538"/>
    <lineage>
        <taxon>Eukaryota</taxon>
        <taxon>Fungi</taxon>
        <taxon>Fungi incertae sedis</taxon>
        <taxon>Mucoromycota</taxon>
        <taxon>Glomeromycotina</taxon>
        <taxon>Glomeromycetes</taxon>
        <taxon>Paraglomerales</taxon>
        <taxon>Paraglomeraceae</taxon>
        <taxon>Paraglomus</taxon>
    </lineage>
</organism>
<dbReference type="InterPro" id="IPR040750">
    <property type="entry name" value="eIF3m_C_helix"/>
</dbReference>
<name>A0A9N8VHJ0_9GLOM</name>
<comment type="subunit">
    <text evidence="5">Component of the eukaryotic translation initiation factor 3 (eIF-3) complex.</text>
</comment>
<dbReference type="OrthoDB" id="10267031at2759"/>
<comment type="similarity">
    <text evidence="5">Belongs to the eIF-3 subunit M family.</text>
</comment>
<evidence type="ECO:0000313" key="8">
    <source>
        <dbReference type="Proteomes" id="UP000789739"/>
    </source>
</evidence>
<keyword evidence="3 5" id="KW-0396">Initiation factor</keyword>
<gene>
    <name evidence="7" type="ORF">PBRASI_LOCUS318</name>
</gene>
<evidence type="ECO:0000256" key="1">
    <source>
        <dbReference type="ARBA" id="ARBA00008482"/>
    </source>
</evidence>